<dbReference type="InterPro" id="IPR000182">
    <property type="entry name" value="GNAT_dom"/>
</dbReference>
<dbReference type="GO" id="GO:0047921">
    <property type="term" value="F:aminoglycoside 2'-N-acetyltransferase activity"/>
    <property type="evidence" value="ECO:0007669"/>
    <property type="project" value="UniProtKB-EC"/>
</dbReference>
<dbReference type="RefSeq" id="WP_179760282.1">
    <property type="nucleotide sequence ID" value="NZ_BAAAJZ010000005.1"/>
</dbReference>
<dbReference type="GeneID" id="98050627"/>
<accession>A0A852VUF9</accession>
<feature type="domain" description="N-acetyltransferase" evidence="1">
    <location>
        <begin position="6"/>
        <end position="163"/>
    </location>
</feature>
<dbReference type="PROSITE" id="PS51186">
    <property type="entry name" value="GNAT"/>
    <property type="match status" value="1"/>
</dbReference>
<dbReference type="EMBL" id="JACCCZ010000001">
    <property type="protein sequence ID" value="NYG00523.1"/>
    <property type="molecule type" value="Genomic_DNA"/>
</dbReference>
<sequence>MRLTVLPTADLGRDGLRALRALLDAAFPADADGAGGFDDASFDHALGGVHVLAGPLHDPVGHAAVVGRRLLHDGVALRTGYVEAVAVRPGSQGGGLGGRLMAEVDRIVRGGYRLGALGAAARAARLYRRHGWEPWCGPLAALTPYGVVDTPDERGTVHVLPVDAPLDPARALVCDWRDGELW</sequence>
<dbReference type="InterPro" id="IPR016181">
    <property type="entry name" value="Acyl_CoA_acyltransferase"/>
</dbReference>
<evidence type="ECO:0000313" key="3">
    <source>
        <dbReference type="Proteomes" id="UP000549695"/>
    </source>
</evidence>
<keyword evidence="3" id="KW-1185">Reference proteome</keyword>
<reference evidence="2 3" key="1">
    <citation type="submission" date="2020-07" db="EMBL/GenBank/DDBJ databases">
        <title>Sequencing the genomes of 1000 actinobacteria strains.</title>
        <authorList>
            <person name="Klenk H.-P."/>
        </authorList>
    </citation>
    <scope>NUCLEOTIDE SEQUENCE [LARGE SCALE GENOMIC DNA]</scope>
    <source>
        <strain evidence="2 3">DSM 44749</strain>
    </source>
</reference>
<gene>
    <name evidence="2" type="ORF">HDA37_000808</name>
</gene>
<protein>
    <submittedName>
        <fullName evidence="2">Aminoglycoside 2'-N-acetyltransferase I</fullName>
        <ecNumber evidence="2">2.3.1.59</ecNumber>
    </submittedName>
</protein>
<dbReference type="SUPFAM" id="SSF55729">
    <property type="entry name" value="Acyl-CoA N-acyltransferases (Nat)"/>
    <property type="match status" value="1"/>
</dbReference>
<organism evidence="2 3">
    <name type="scientific">Pseudonocardia alni</name>
    <name type="common">Amycolata alni</name>
    <dbReference type="NCBI Taxonomy" id="33907"/>
    <lineage>
        <taxon>Bacteria</taxon>
        <taxon>Bacillati</taxon>
        <taxon>Actinomycetota</taxon>
        <taxon>Actinomycetes</taxon>
        <taxon>Pseudonocardiales</taxon>
        <taxon>Pseudonocardiaceae</taxon>
        <taxon>Pseudonocardia</taxon>
    </lineage>
</organism>
<keyword evidence="2" id="KW-0012">Acyltransferase</keyword>
<comment type="caution">
    <text evidence="2">The sequence shown here is derived from an EMBL/GenBank/DDBJ whole genome shotgun (WGS) entry which is preliminary data.</text>
</comment>
<dbReference type="Proteomes" id="UP000549695">
    <property type="component" value="Unassembled WGS sequence"/>
</dbReference>
<dbReference type="AlphaFoldDB" id="A0A852VUF9"/>
<name>A0A852VUF9_PSEA5</name>
<proteinExistence type="predicted"/>
<keyword evidence="2" id="KW-0808">Transferase</keyword>
<evidence type="ECO:0000313" key="2">
    <source>
        <dbReference type="EMBL" id="NYG00523.1"/>
    </source>
</evidence>
<evidence type="ECO:0000259" key="1">
    <source>
        <dbReference type="PROSITE" id="PS51186"/>
    </source>
</evidence>
<dbReference type="EC" id="2.3.1.59" evidence="2"/>
<dbReference type="Gene3D" id="3.40.630.30">
    <property type="match status" value="1"/>
</dbReference>
<dbReference type="Pfam" id="PF13508">
    <property type="entry name" value="Acetyltransf_7"/>
    <property type="match status" value="1"/>
</dbReference>